<evidence type="ECO:0000313" key="2">
    <source>
        <dbReference type="EMBL" id="CAK0862479.1"/>
    </source>
</evidence>
<dbReference type="Proteomes" id="UP001189429">
    <property type="component" value="Unassembled WGS sequence"/>
</dbReference>
<sequence>MGDTYPLHIRYRGAQLRDCRAGGHHHLECFGAAAAEVGLSDATPFSFQGFTFSCVYNNGFLMYGDGSAGSDGDSNQQFLCIGTYVVQTTTETTSTTATTTESSSTAITSTSTEGDDLPTRFSTRGTRATTSASATSRAPRSALASR</sequence>
<organism evidence="2 3">
    <name type="scientific">Prorocentrum cordatum</name>
    <dbReference type="NCBI Taxonomy" id="2364126"/>
    <lineage>
        <taxon>Eukaryota</taxon>
        <taxon>Sar</taxon>
        <taxon>Alveolata</taxon>
        <taxon>Dinophyceae</taxon>
        <taxon>Prorocentrales</taxon>
        <taxon>Prorocentraceae</taxon>
        <taxon>Prorocentrum</taxon>
    </lineage>
</organism>
<accession>A0ABN9UR48</accession>
<dbReference type="EMBL" id="CAUYUJ010016166">
    <property type="protein sequence ID" value="CAK0862479.1"/>
    <property type="molecule type" value="Genomic_DNA"/>
</dbReference>
<feature type="region of interest" description="Disordered" evidence="1">
    <location>
        <begin position="92"/>
        <end position="146"/>
    </location>
</feature>
<feature type="compositionally biased region" description="Low complexity" evidence="1">
    <location>
        <begin position="92"/>
        <end position="112"/>
    </location>
</feature>
<comment type="caution">
    <text evidence="2">The sequence shown here is derived from an EMBL/GenBank/DDBJ whole genome shotgun (WGS) entry which is preliminary data.</text>
</comment>
<reference evidence="2" key="1">
    <citation type="submission" date="2023-10" db="EMBL/GenBank/DDBJ databases">
        <authorList>
            <person name="Chen Y."/>
            <person name="Shah S."/>
            <person name="Dougan E. K."/>
            <person name="Thang M."/>
            <person name="Chan C."/>
        </authorList>
    </citation>
    <scope>NUCLEOTIDE SEQUENCE [LARGE SCALE GENOMIC DNA]</scope>
</reference>
<keyword evidence="3" id="KW-1185">Reference proteome</keyword>
<evidence type="ECO:0000313" key="3">
    <source>
        <dbReference type="Proteomes" id="UP001189429"/>
    </source>
</evidence>
<proteinExistence type="predicted"/>
<protein>
    <submittedName>
        <fullName evidence="2">Uncharacterized protein</fullName>
    </submittedName>
</protein>
<feature type="compositionally biased region" description="Low complexity" evidence="1">
    <location>
        <begin position="119"/>
        <end position="146"/>
    </location>
</feature>
<evidence type="ECO:0000256" key="1">
    <source>
        <dbReference type="SAM" id="MobiDB-lite"/>
    </source>
</evidence>
<name>A0ABN9UR48_9DINO</name>
<gene>
    <name evidence="2" type="ORF">PCOR1329_LOCUS50887</name>
</gene>